<dbReference type="Gene3D" id="2.20.200.10">
    <property type="entry name" value="Outer membrane efflux proteins (OEP)"/>
    <property type="match status" value="1"/>
</dbReference>
<dbReference type="GO" id="GO:0008017">
    <property type="term" value="F:microtubule binding"/>
    <property type="evidence" value="ECO:0007669"/>
    <property type="project" value="InterPro"/>
</dbReference>
<name>A0A2K1IIK0_PHYPA</name>
<dbReference type="GO" id="GO:0005874">
    <property type="term" value="C:microtubule"/>
    <property type="evidence" value="ECO:0007669"/>
    <property type="project" value="UniProtKB-KW"/>
</dbReference>
<evidence type="ECO:0000256" key="1">
    <source>
        <dbReference type="ARBA" id="ARBA00004245"/>
    </source>
</evidence>
<dbReference type="InterPro" id="IPR027329">
    <property type="entry name" value="TPX2_C"/>
</dbReference>
<feature type="domain" description="TPX2 C-terminal" evidence="8">
    <location>
        <begin position="228"/>
        <end position="302"/>
    </location>
</feature>
<evidence type="ECO:0000256" key="2">
    <source>
        <dbReference type="ARBA" id="ARBA00005885"/>
    </source>
</evidence>
<comment type="subcellular location">
    <subcellularLocation>
        <location evidence="1">Cytoplasm</location>
        <location evidence="1">Cytoskeleton</location>
    </subcellularLocation>
</comment>
<dbReference type="GO" id="GO:0000226">
    <property type="term" value="P:microtubule cytoskeleton organization"/>
    <property type="evidence" value="ECO:0007669"/>
    <property type="project" value="InterPro"/>
</dbReference>
<reference evidence="9 11" key="2">
    <citation type="journal article" date="2018" name="Plant J.">
        <title>The Physcomitrella patens chromosome-scale assembly reveals moss genome structure and evolution.</title>
        <authorList>
            <person name="Lang D."/>
            <person name="Ullrich K.K."/>
            <person name="Murat F."/>
            <person name="Fuchs J."/>
            <person name="Jenkins J."/>
            <person name="Haas F.B."/>
            <person name="Piednoel M."/>
            <person name="Gundlach H."/>
            <person name="Van Bel M."/>
            <person name="Meyberg R."/>
            <person name="Vives C."/>
            <person name="Morata J."/>
            <person name="Symeonidi A."/>
            <person name="Hiss M."/>
            <person name="Muchero W."/>
            <person name="Kamisugi Y."/>
            <person name="Saleh O."/>
            <person name="Blanc G."/>
            <person name="Decker E.L."/>
            <person name="van Gessel N."/>
            <person name="Grimwood J."/>
            <person name="Hayes R.D."/>
            <person name="Graham S.W."/>
            <person name="Gunter L.E."/>
            <person name="McDaniel S.F."/>
            <person name="Hoernstein S.N.W."/>
            <person name="Larsson A."/>
            <person name="Li F.W."/>
            <person name="Perroud P.F."/>
            <person name="Phillips J."/>
            <person name="Ranjan P."/>
            <person name="Rokshar D.S."/>
            <person name="Rothfels C.J."/>
            <person name="Schneider L."/>
            <person name="Shu S."/>
            <person name="Stevenson D.W."/>
            <person name="Thummler F."/>
            <person name="Tillich M."/>
            <person name="Villarreal Aguilar J.C."/>
            <person name="Widiez T."/>
            <person name="Wong G.K."/>
            <person name="Wymore A."/>
            <person name="Zhang Y."/>
            <person name="Zimmer A.D."/>
            <person name="Quatrano R.S."/>
            <person name="Mayer K.F.X."/>
            <person name="Goodstein D."/>
            <person name="Casacuberta J.M."/>
            <person name="Vandepoele K."/>
            <person name="Reski R."/>
            <person name="Cuming A.C."/>
            <person name="Tuskan G.A."/>
            <person name="Maumus F."/>
            <person name="Salse J."/>
            <person name="Schmutz J."/>
            <person name="Rensing S.A."/>
        </authorList>
    </citation>
    <scope>NUCLEOTIDE SEQUENCE [LARGE SCALE GENOMIC DNA]</scope>
    <source>
        <strain evidence="10 11">cv. Gransden 2004</strain>
    </source>
</reference>
<evidence type="ECO:0000256" key="5">
    <source>
        <dbReference type="ARBA" id="ARBA00023212"/>
    </source>
</evidence>
<protein>
    <recommendedName>
        <fullName evidence="8">TPX2 C-terminal domain-containing protein</fullName>
    </recommendedName>
</protein>
<feature type="region of interest" description="Disordered" evidence="7">
    <location>
        <begin position="250"/>
        <end position="393"/>
    </location>
</feature>
<dbReference type="EMBL" id="ABEU02000023">
    <property type="protein sequence ID" value="PNR29100.1"/>
    <property type="molecule type" value="Genomic_DNA"/>
</dbReference>
<dbReference type="PaxDb" id="3218-PP1S10_172V6.2"/>
<feature type="compositionally biased region" description="Basic and acidic residues" evidence="7">
    <location>
        <begin position="250"/>
        <end position="277"/>
    </location>
</feature>
<dbReference type="Gramene" id="Pp3c23_8650V3.2">
    <property type="protein sequence ID" value="Pp3c23_8650V3.2"/>
    <property type="gene ID" value="Pp3c23_8650"/>
</dbReference>
<dbReference type="EnsemblPlants" id="Pp3c23_8650V3.4">
    <property type="protein sequence ID" value="Pp3c23_8650V3.4"/>
    <property type="gene ID" value="Pp3c23_8650"/>
</dbReference>
<proteinExistence type="inferred from homology"/>
<evidence type="ECO:0000259" key="8">
    <source>
        <dbReference type="Pfam" id="PF06886"/>
    </source>
</evidence>
<comment type="similarity">
    <text evidence="2">Belongs to the TPX2 family.</text>
</comment>
<dbReference type="InParanoid" id="A0A2K1IIK0"/>
<evidence type="ECO:0000256" key="3">
    <source>
        <dbReference type="ARBA" id="ARBA00022490"/>
    </source>
</evidence>
<dbReference type="Proteomes" id="UP000006727">
    <property type="component" value="Chromosome 23"/>
</dbReference>
<dbReference type="InterPro" id="IPR044806">
    <property type="entry name" value="WVD2/WDL1-4"/>
</dbReference>
<dbReference type="Gramene" id="Pp3c23_8650V3.4">
    <property type="protein sequence ID" value="Pp3c23_8650V3.4"/>
    <property type="gene ID" value="Pp3c23_8650"/>
</dbReference>
<dbReference type="PANTHER" id="PTHR46372:SF2">
    <property type="entry name" value="PROTEIN WVD2-LIKE 3"/>
    <property type="match status" value="1"/>
</dbReference>
<keyword evidence="11" id="KW-1185">Reference proteome</keyword>
<evidence type="ECO:0000256" key="6">
    <source>
        <dbReference type="SAM" id="Coils"/>
    </source>
</evidence>
<dbReference type="PANTHER" id="PTHR46372">
    <property type="entry name" value="PROTEIN WVD2-LIKE 3"/>
    <property type="match status" value="1"/>
</dbReference>
<organism evidence="9">
    <name type="scientific">Physcomitrium patens</name>
    <name type="common">Spreading-leaved earth moss</name>
    <name type="synonym">Physcomitrella patens</name>
    <dbReference type="NCBI Taxonomy" id="3218"/>
    <lineage>
        <taxon>Eukaryota</taxon>
        <taxon>Viridiplantae</taxon>
        <taxon>Streptophyta</taxon>
        <taxon>Embryophyta</taxon>
        <taxon>Bryophyta</taxon>
        <taxon>Bryophytina</taxon>
        <taxon>Bryopsida</taxon>
        <taxon>Funariidae</taxon>
        <taxon>Funariales</taxon>
        <taxon>Funariaceae</taxon>
        <taxon>Physcomitrium</taxon>
    </lineage>
</organism>
<keyword evidence="3" id="KW-0963">Cytoplasm</keyword>
<dbReference type="Pfam" id="PF06886">
    <property type="entry name" value="TPX2"/>
    <property type="match status" value="1"/>
</dbReference>
<dbReference type="Gramene" id="Pp3c23_8650V3.5">
    <property type="protein sequence ID" value="Pp3c23_8650V3.5"/>
    <property type="gene ID" value="Pp3c23_8650"/>
</dbReference>
<dbReference type="Gene3D" id="1.20.1600.10">
    <property type="entry name" value="Outer membrane efflux proteins (OEP)"/>
    <property type="match status" value="1"/>
</dbReference>
<evidence type="ECO:0000313" key="10">
    <source>
        <dbReference type="EnsemblPlants" id="Pp3c23_8650V3.1"/>
    </source>
</evidence>
<reference evidence="10" key="3">
    <citation type="submission" date="2020-12" db="UniProtKB">
        <authorList>
            <consortium name="EnsemblPlants"/>
        </authorList>
    </citation>
    <scope>IDENTIFICATION</scope>
</reference>
<keyword evidence="6" id="KW-0175">Coiled coil</keyword>
<reference evidence="9 11" key="1">
    <citation type="journal article" date="2008" name="Science">
        <title>The Physcomitrella genome reveals evolutionary insights into the conquest of land by plants.</title>
        <authorList>
            <person name="Rensing S."/>
            <person name="Lang D."/>
            <person name="Zimmer A."/>
            <person name="Terry A."/>
            <person name="Salamov A."/>
            <person name="Shapiro H."/>
            <person name="Nishiyama T."/>
            <person name="Perroud P.-F."/>
            <person name="Lindquist E."/>
            <person name="Kamisugi Y."/>
            <person name="Tanahashi T."/>
            <person name="Sakakibara K."/>
            <person name="Fujita T."/>
            <person name="Oishi K."/>
            <person name="Shin-I T."/>
            <person name="Kuroki Y."/>
            <person name="Toyoda A."/>
            <person name="Suzuki Y."/>
            <person name="Hashimoto A."/>
            <person name="Yamaguchi K."/>
            <person name="Sugano A."/>
            <person name="Kohara Y."/>
            <person name="Fujiyama A."/>
            <person name="Anterola A."/>
            <person name="Aoki S."/>
            <person name="Ashton N."/>
            <person name="Barbazuk W.B."/>
            <person name="Barker E."/>
            <person name="Bennetzen J."/>
            <person name="Bezanilla M."/>
            <person name="Blankenship R."/>
            <person name="Cho S.H."/>
            <person name="Dutcher S."/>
            <person name="Estelle M."/>
            <person name="Fawcett J.A."/>
            <person name="Gundlach H."/>
            <person name="Hanada K."/>
            <person name="Heyl A."/>
            <person name="Hicks K.A."/>
            <person name="Hugh J."/>
            <person name="Lohr M."/>
            <person name="Mayer K."/>
            <person name="Melkozernov A."/>
            <person name="Murata T."/>
            <person name="Nelson D."/>
            <person name="Pils B."/>
            <person name="Prigge M."/>
            <person name="Reiss B."/>
            <person name="Renner T."/>
            <person name="Rombauts S."/>
            <person name="Rushton P."/>
            <person name="Sanderfoot A."/>
            <person name="Schween G."/>
            <person name="Shiu S.-H."/>
            <person name="Stueber K."/>
            <person name="Theodoulou F.L."/>
            <person name="Tu H."/>
            <person name="Van de Peer Y."/>
            <person name="Verrier P.J."/>
            <person name="Waters E."/>
            <person name="Wood A."/>
            <person name="Yang L."/>
            <person name="Cove D."/>
            <person name="Cuming A."/>
            <person name="Hasebe M."/>
            <person name="Lucas S."/>
            <person name="Mishler D.B."/>
            <person name="Reski R."/>
            <person name="Grigoriev I."/>
            <person name="Quatrano R.S."/>
            <person name="Boore J.L."/>
        </authorList>
    </citation>
    <scope>NUCLEOTIDE SEQUENCE [LARGE SCALE GENOMIC DNA]</scope>
    <source>
        <strain evidence="10 11">cv. Gransden 2004</strain>
    </source>
</reference>
<dbReference type="Gramene" id="Pp3c23_8650V3.1">
    <property type="protein sequence ID" value="Pp3c23_8650V3.1"/>
    <property type="gene ID" value="Pp3c23_8650"/>
</dbReference>
<sequence>MPLFMTDSELEAGGGNVEVVVLKADAFIRNLQEQLEAQKQACADFEKKYLNAEGTVKDALKALQNSKAQNLELQLKLESTRKELNSLKKSRGGLGDRLTAKIAPEVDDKEKEKPQKGNVKTKPKFVKAKQGGVVNAPADHSRTGSVEAIETSLDVLIQEPENSRSTRKSLPADFAPKPTNGTIAINGVASMELSKEDQDALETLDKEDAKLTEEMAAVKSKGGNTSGFNFKSLERAEKRREFYAKLEEKMKAKEEEKNQMEAKKEEEAENKVKELRKGLKFKATPLPSFYQDGPPKVEMKKIPPTRPRSPKLKTSRRASLGAEQDGSKSPVARTKNGDQGFKDDTKKGVLKRPQSTASHTRRQSLDSGLAKLATSARSNEDMTSVEPETVVEC</sequence>
<dbReference type="FunCoup" id="A0A2K1IIK0">
    <property type="interactions" value="821"/>
</dbReference>
<gene>
    <name evidence="9" type="ORF">PHYPA_027792</name>
</gene>
<dbReference type="EnsemblPlants" id="Pp3c23_8650V3.1">
    <property type="protein sequence ID" value="Pp3c23_8650V3.1"/>
    <property type="gene ID" value="Pp3c23_8650"/>
</dbReference>
<dbReference type="EnsemblPlants" id="Pp3c23_8650V3.2">
    <property type="protein sequence ID" value="Pp3c23_8650V3.2"/>
    <property type="gene ID" value="Pp3c23_8650"/>
</dbReference>
<dbReference type="AlphaFoldDB" id="A0A2K1IIK0"/>
<keyword evidence="5" id="KW-0206">Cytoskeleton</keyword>
<dbReference type="EnsemblPlants" id="Pp3c23_8650V3.3">
    <property type="protein sequence ID" value="Pp3c23_8650V3.3"/>
    <property type="gene ID" value="Pp3c23_8650"/>
</dbReference>
<accession>A0A2K1IIK0</accession>
<dbReference type="Gramene" id="Pp3c23_8650V3.3">
    <property type="protein sequence ID" value="Pp3c23_8650V3.3"/>
    <property type="gene ID" value="Pp3c23_8650"/>
</dbReference>
<evidence type="ECO:0000256" key="4">
    <source>
        <dbReference type="ARBA" id="ARBA00022701"/>
    </source>
</evidence>
<dbReference type="EnsemblPlants" id="Pp3c23_8650V3.5">
    <property type="protein sequence ID" value="Pp3c23_8650V3.5"/>
    <property type="gene ID" value="Pp3c23_8650"/>
</dbReference>
<evidence type="ECO:0000256" key="7">
    <source>
        <dbReference type="SAM" id="MobiDB-lite"/>
    </source>
</evidence>
<evidence type="ECO:0000313" key="11">
    <source>
        <dbReference type="Proteomes" id="UP000006727"/>
    </source>
</evidence>
<evidence type="ECO:0000313" key="9">
    <source>
        <dbReference type="EMBL" id="PNR29100.1"/>
    </source>
</evidence>
<feature type="coiled-coil region" evidence="6">
    <location>
        <begin position="28"/>
        <end position="90"/>
    </location>
</feature>
<keyword evidence="4" id="KW-0493">Microtubule</keyword>